<dbReference type="EMBL" id="LBXZ01000009">
    <property type="protein sequence ID" value="KKR40246.1"/>
    <property type="molecule type" value="Genomic_DNA"/>
</dbReference>
<evidence type="ECO:0000313" key="1">
    <source>
        <dbReference type="EMBL" id="KKR40246.1"/>
    </source>
</evidence>
<dbReference type="InterPro" id="IPR023198">
    <property type="entry name" value="PGP-like_dom2"/>
</dbReference>
<comment type="caution">
    <text evidence="1">The sequence shown here is derived from an EMBL/GenBank/DDBJ whole genome shotgun (WGS) entry which is preliminary data.</text>
</comment>
<proteinExistence type="predicted"/>
<evidence type="ECO:0008006" key="3">
    <source>
        <dbReference type="Google" id="ProtNLM"/>
    </source>
</evidence>
<dbReference type="SUPFAM" id="SSF56784">
    <property type="entry name" value="HAD-like"/>
    <property type="match status" value="1"/>
</dbReference>
<evidence type="ECO:0000313" key="2">
    <source>
        <dbReference type="Proteomes" id="UP000034072"/>
    </source>
</evidence>
<sequence length="227" mass="25540">MILPIQLFIWDANGTIFDDKDVSDMSRDAIFDHFGVARPNPAEWADRVSSNILDLYHSFGIPLSVSREEINRIRMEGYVKNINEVRVRDGARDLLWSFRGIGLFPYSALISAEVPAIIDILLRRFNIKNQLGIVIAGAWPKKRYLEKFVDSTGLPRRRIAYFGDTAEDVRISNELGLVSIGLVNPTSYSSVGAIMAENPDLAVVDMKDLSQRIAYFRQTSIGLNTDS</sequence>
<dbReference type="AlphaFoldDB" id="A0A0G0QSD1"/>
<dbReference type="Proteomes" id="UP000034072">
    <property type="component" value="Unassembled WGS sequence"/>
</dbReference>
<gene>
    <name evidence="1" type="ORF">UT75_C0009G0019</name>
</gene>
<dbReference type="InterPro" id="IPR036412">
    <property type="entry name" value="HAD-like_sf"/>
</dbReference>
<dbReference type="InterPro" id="IPR041492">
    <property type="entry name" value="HAD_2"/>
</dbReference>
<dbReference type="Pfam" id="PF13419">
    <property type="entry name" value="HAD_2"/>
    <property type="match status" value="1"/>
</dbReference>
<dbReference type="Gene3D" id="1.10.150.240">
    <property type="entry name" value="Putative phosphatase, domain 2"/>
    <property type="match status" value="1"/>
</dbReference>
<dbReference type="Gene3D" id="3.40.50.1000">
    <property type="entry name" value="HAD superfamily/HAD-like"/>
    <property type="match status" value="1"/>
</dbReference>
<accession>A0A0G0QSD1</accession>
<dbReference type="InterPro" id="IPR023214">
    <property type="entry name" value="HAD_sf"/>
</dbReference>
<name>A0A0G0QSD1_9BACT</name>
<protein>
    <recommendedName>
        <fullName evidence="3">Haloacid dehalogenase domain protein hydrolase</fullName>
    </recommendedName>
</protein>
<reference evidence="1 2" key="1">
    <citation type="journal article" date="2015" name="Nature">
        <title>rRNA introns, odd ribosomes, and small enigmatic genomes across a large radiation of phyla.</title>
        <authorList>
            <person name="Brown C.T."/>
            <person name="Hug L.A."/>
            <person name="Thomas B.C."/>
            <person name="Sharon I."/>
            <person name="Castelle C.J."/>
            <person name="Singh A."/>
            <person name="Wilkins M.J."/>
            <person name="Williams K.H."/>
            <person name="Banfield J.F."/>
        </authorList>
    </citation>
    <scope>NUCLEOTIDE SEQUENCE [LARGE SCALE GENOMIC DNA]</scope>
</reference>
<organism evidence="1 2">
    <name type="scientific">Candidatus Yanofskybacteria bacterium GW2011_GWE2_40_11</name>
    <dbReference type="NCBI Taxonomy" id="1619033"/>
    <lineage>
        <taxon>Bacteria</taxon>
        <taxon>Candidatus Yanofskyibacteriota</taxon>
    </lineage>
</organism>